<dbReference type="EMBL" id="VISQ01000001">
    <property type="protein sequence ID" value="TVZ69677.1"/>
    <property type="molecule type" value="Genomic_DNA"/>
</dbReference>
<proteinExistence type="predicted"/>
<comment type="caution">
    <text evidence="1">The sequence shown here is derived from an EMBL/GenBank/DDBJ whole genome shotgun (WGS) entry which is preliminary data.</text>
</comment>
<reference evidence="1" key="2">
    <citation type="submission" date="2019-08" db="EMBL/GenBank/DDBJ databases">
        <title>Investigation of anaerobic lignin degradation for improved lignocellulosic biofuels.</title>
        <authorList>
            <person name="Deangelis K.PhD."/>
        </authorList>
    </citation>
    <scope>NUCLEOTIDE SEQUENCE [LARGE SCALE GENOMIC DNA]</scope>
    <source>
        <strain evidence="1">128R</strain>
    </source>
</reference>
<dbReference type="AlphaFoldDB" id="A0A559T4Y6"/>
<evidence type="ECO:0000313" key="1">
    <source>
        <dbReference type="EMBL" id="TVZ69677.1"/>
    </source>
</evidence>
<protein>
    <submittedName>
        <fullName evidence="1">Uncharacterized protein</fullName>
    </submittedName>
</protein>
<dbReference type="OrthoDB" id="9977673at2"/>
<organism evidence="1">
    <name type="scientific">Serratia fonticola</name>
    <dbReference type="NCBI Taxonomy" id="47917"/>
    <lineage>
        <taxon>Bacteria</taxon>
        <taxon>Pseudomonadati</taxon>
        <taxon>Pseudomonadota</taxon>
        <taxon>Gammaproteobacteria</taxon>
        <taxon>Enterobacterales</taxon>
        <taxon>Yersiniaceae</taxon>
        <taxon>Serratia</taxon>
    </lineage>
</organism>
<gene>
    <name evidence="1" type="ORF">FHU10_2207</name>
</gene>
<name>A0A559T4Y6_SERFO</name>
<reference evidence="1" key="1">
    <citation type="submission" date="2019-06" db="EMBL/GenBank/DDBJ databases">
        <authorList>
            <person name="Deangelis K."/>
            <person name="Huntemann M."/>
            <person name="Clum A."/>
            <person name="Pillay M."/>
            <person name="Palaniappan K."/>
            <person name="Varghese N."/>
            <person name="Mikhailova N."/>
            <person name="Stamatis D."/>
            <person name="Reddy T."/>
            <person name="Daum C."/>
            <person name="Shapiro N."/>
            <person name="Ivanova N."/>
            <person name="Kyrpides N."/>
            <person name="Woyke T."/>
        </authorList>
    </citation>
    <scope>NUCLEOTIDE SEQUENCE [LARGE SCALE GENOMIC DNA]</scope>
    <source>
        <strain evidence="1">128R</strain>
    </source>
</reference>
<sequence>MKNLFRQIMLIGACISPIYGYATTHPSLGKELQRLNIDEVSDDLLIVHSNSKNNVQWRLVSESVKKSDDSDDWVSRKCFIEYQHNELKYKRSDYRCVPVDGVISIDAYEIDDKSIIVEFSSERGGVALLFSINPDEKISNTMIPYMTGDDDGISFYRKNKEIIAISTHDNFTLLPNEMNEYYIRKYEGSGIAFKVYSQ</sequence>
<accession>A0A559T4Y6</accession>